<sequence>MRPSPNGRPFNSRDRMSSWLSLSLSSRRLASAIGNHRGNYLPMSVPPSKSRADSQRPVSPHVPEESGRGVVYPEEEEEEEVGRSHGQGRAEAEGSGSNRQEEEEAAAAFWGPFCSQLPDLPTLRVCTYLPTT</sequence>
<dbReference type="AlphaFoldDB" id="A0AA40KME5"/>
<keyword evidence="3" id="KW-1185">Reference proteome</keyword>
<organism evidence="2 3">
    <name type="scientific">Melipona bicolor</name>
    <dbReference type="NCBI Taxonomy" id="60889"/>
    <lineage>
        <taxon>Eukaryota</taxon>
        <taxon>Metazoa</taxon>
        <taxon>Ecdysozoa</taxon>
        <taxon>Arthropoda</taxon>
        <taxon>Hexapoda</taxon>
        <taxon>Insecta</taxon>
        <taxon>Pterygota</taxon>
        <taxon>Neoptera</taxon>
        <taxon>Endopterygota</taxon>
        <taxon>Hymenoptera</taxon>
        <taxon>Apocrita</taxon>
        <taxon>Aculeata</taxon>
        <taxon>Apoidea</taxon>
        <taxon>Anthophila</taxon>
        <taxon>Apidae</taxon>
        <taxon>Melipona</taxon>
    </lineage>
</organism>
<accession>A0AA40KME5</accession>
<proteinExistence type="predicted"/>
<comment type="caution">
    <text evidence="2">The sequence shown here is derived from an EMBL/GenBank/DDBJ whole genome shotgun (WGS) entry which is preliminary data.</text>
</comment>
<evidence type="ECO:0000313" key="2">
    <source>
        <dbReference type="EMBL" id="KAK1125733.1"/>
    </source>
</evidence>
<feature type="region of interest" description="Disordered" evidence="1">
    <location>
        <begin position="35"/>
        <end position="105"/>
    </location>
</feature>
<reference evidence="2" key="1">
    <citation type="submission" date="2021-10" db="EMBL/GenBank/DDBJ databases">
        <title>Melipona bicolor Genome sequencing and assembly.</title>
        <authorList>
            <person name="Araujo N.S."/>
            <person name="Arias M.C."/>
        </authorList>
    </citation>
    <scope>NUCLEOTIDE SEQUENCE</scope>
    <source>
        <strain evidence="2">USP_2M_L1-L4_2017</strain>
        <tissue evidence="2">Whole body</tissue>
    </source>
</reference>
<protein>
    <submittedName>
        <fullName evidence="2">Uncharacterized protein</fullName>
    </submittedName>
</protein>
<evidence type="ECO:0000313" key="3">
    <source>
        <dbReference type="Proteomes" id="UP001177670"/>
    </source>
</evidence>
<dbReference type="Proteomes" id="UP001177670">
    <property type="component" value="Unassembled WGS sequence"/>
</dbReference>
<evidence type="ECO:0000256" key="1">
    <source>
        <dbReference type="SAM" id="MobiDB-lite"/>
    </source>
</evidence>
<gene>
    <name evidence="2" type="ORF">K0M31_005281</name>
</gene>
<dbReference type="EMBL" id="JAHYIQ010000015">
    <property type="protein sequence ID" value="KAK1125733.1"/>
    <property type="molecule type" value="Genomic_DNA"/>
</dbReference>
<name>A0AA40KME5_9HYME</name>